<organism evidence="1 2">
    <name type="scientific">Melipona quadrifasciata</name>
    <dbReference type="NCBI Taxonomy" id="166423"/>
    <lineage>
        <taxon>Eukaryota</taxon>
        <taxon>Metazoa</taxon>
        <taxon>Ecdysozoa</taxon>
        <taxon>Arthropoda</taxon>
        <taxon>Hexapoda</taxon>
        <taxon>Insecta</taxon>
        <taxon>Pterygota</taxon>
        <taxon>Neoptera</taxon>
        <taxon>Endopterygota</taxon>
        <taxon>Hymenoptera</taxon>
        <taxon>Apocrita</taxon>
        <taxon>Aculeata</taxon>
        <taxon>Apoidea</taxon>
        <taxon>Anthophila</taxon>
        <taxon>Apidae</taxon>
        <taxon>Melipona</taxon>
    </lineage>
</organism>
<sequence>MQADNYGAIRSAEIDIIVDGMAAARVIQLFRMPAGRSIIVIVQQYSRVKR</sequence>
<protein>
    <submittedName>
        <fullName evidence="1">Uncharacterized protein</fullName>
    </submittedName>
</protein>
<evidence type="ECO:0000313" key="1">
    <source>
        <dbReference type="EMBL" id="KOX79320.1"/>
    </source>
</evidence>
<name>A0A0M9A8C8_9HYME</name>
<gene>
    <name evidence="1" type="ORF">WN51_09122</name>
</gene>
<proteinExistence type="predicted"/>
<dbReference type="AlphaFoldDB" id="A0A0M9A8C8"/>
<keyword evidence="2" id="KW-1185">Reference proteome</keyword>
<evidence type="ECO:0000313" key="2">
    <source>
        <dbReference type="Proteomes" id="UP000053105"/>
    </source>
</evidence>
<dbReference type="Proteomes" id="UP000053105">
    <property type="component" value="Unassembled WGS sequence"/>
</dbReference>
<accession>A0A0M9A8C8</accession>
<dbReference type="EMBL" id="KQ435713">
    <property type="protein sequence ID" value="KOX79320.1"/>
    <property type="molecule type" value="Genomic_DNA"/>
</dbReference>
<reference evidence="1 2" key="1">
    <citation type="submission" date="2015-07" db="EMBL/GenBank/DDBJ databases">
        <title>The genome of Melipona quadrifasciata.</title>
        <authorList>
            <person name="Pan H."/>
            <person name="Kapheim K."/>
        </authorList>
    </citation>
    <scope>NUCLEOTIDE SEQUENCE [LARGE SCALE GENOMIC DNA]</scope>
    <source>
        <strain evidence="1">0111107301</strain>
        <tissue evidence="1">Whole body</tissue>
    </source>
</reference>